<reference evidence="1" key="2">
    <citation type="journal article" date="2006" name="PLoS Pathog.">
        <title>New perspectives on host-parasite interplay by comparative transcriptomic and proteomic analyses of Schistosoma japonicum.</title>
        <authorList>
            <person name="Liu F."/>
            <person name="Lu J."/>
            <person name="Hu W."/>
            <person name="Wang S.Y."/>
            <person name="Cui S.J."/>
            <person name="Chi M."/>
            <person name="Yan Q."/>
            <person name="Wang X.R."/>
            <person name="Song H.D."/>
            <person name="Xu X.N."/>
            <person name="Wang J.J."/>
            <person name="Zhang X.L."/>
            <person name="Zhang X."/>
            <person name="Wang Z.Q."/>
            <person name="Xue C.L."/>
            <person name="Brindley P.J."/>
            <person name="McManus D.P."/>
            <person name="Yang P.Y."/>
            <person name="Feng Z."/>
            <person name="Chen Z."/>
            <person name="Han Z.G."/>
        </authorList>
    </citation>
    <scope>NUCLEOTIDE SEQUENCE</scope>
</reference>
<dbReference type="AlphaFoldDB" id="Q5DAS2"/>
<accession>Q5DAS2</accession>
<dbReference type="EMBL" id="AY815352">
    <property type="protein sequence ID" value="AAW27084.1"/>
    <property type="molecule type" value="mRNA"/>
</dbReference>
<sequence>MYVNKNLKSTSKITLIYRNRTVNRNELSSVHTNQVFNQLTFHRNALSDFIPLPYCFFSNSSAISCFLLTVPISAIPRDSFSANRRSAASACNCRRVSGSMGFPTPLLPE</sequence>
<organism evidence="1">
    <name type="scientific">Schistosoma japonicum</name>
    <name type="common">Blood fluke</name>
    <dbReference type="NCBI Taxonomy" id="6182"/>
    <lineage>
        <taxon>Eukaryota</taxon>
        <taxon>Metazoa</taxon>
        <taxon>Spiralia</taxon>
        <taxon>Lophotrochozoa</taxon>
        <taxon>Platyhelminthes</taxon>
        <taxon>Trematoda</taxon>
        <taxon>Digenea</taxon>
        <taxon>Strigeidida</taxon>
        <taxon>Schistosomatoidea</taxon>
        <taxon>Schistosomatidae</taxon>
        <taxon>Schistosoma</taxon>
    </lineage>
</organism>
<reference evidence="1" key="1">
    <citation type="submission" date="2004-11" db="EMBL/GenBank/DDBJ databases">
        <title>The full-length cDNA sequences of Schistosoma japonicum genes.</title>
        <authorList>
            <person name="Han Z."/>
        </authorList>
    </citation>
    <scope>NUCLEOTIDE SEQUENCE</scope>
</reference>
<protein>
    <submittedName>
        <fullName evidence="1">SJCHGC02766 protein</fullName>
    </submittedName>
</protein>
<proteinExistence type="evidence at transcript level"/>
<evidence type="ECO:0000313" key="1">
    <source>
        <dbReference type="EMBL" id="AAW27084.1"/>
    </source>
</evidence>
<name>Q5DAS2_SCHJA</name>